<evidence type="ECO:0000259" key="1">
    <source>
        <dbReference type="Pfam" id="PF06250"/>
    </source>
</evidence>
<feature type="domain" description="YhcG PDDEXK nuclease" evidence="1">
    <location>
        <begin position="198"/>
        <end position="346"/>
    </location>
</feature>
<dbReference type="Pfam" id="PF17761">
    <property type="entry name" value="DUF1016_N"/>
    <property type="match status" value="2"/>
</dbReference>
<dbReference type="Gene3D" id="3.40.1350.10">
    <property type="match status" value="1"/>
</dbReference>
<dbReference type="Proteomes" id="UP000660862">
    <property type="component" value="Unassembled WGS sequence"/>
</dbReference>
<accession>A0A917MEW5</accession>
<dbReference type="EMBL" id="BMER01000006">
    <property type="protein sequence ID" value="GGH01767.1"/>
    <property type="molecule type" value="Genomic_DNA"/>
</dbReference>
<gene>
    <name evidence="3" type="ORF">GCM10007415_42370</name>
</gene>
<dbReference type="GO" id="GO:0003676">
    <property type="term" value="F:nucleic acid binding"/>
    <property type="evidence" value="ECO:0007669"/>
    <property type="project" value="InterPro"/>
</dbReference>
<proteinExistence type="predicted"/>
<feature type="domain" description="YhcG N-terminal" evidence="2">
    <location>
        <begin position="120"/>
        <end position="177"/>
    </location>
</feature>
<protein>
    <recommendedName>
        <fullName evidence="5">Nuclease of restriction endonuclease-like (RecB) superfamily, DUF1016 family</fullName>
    </recommendedName>
</protein>
<reference evidence="3" key="2">
    <citation type="submission" date="2020-09" db="EMBL/GenBank/DDBJ databases">
        <authorList>
            <person name="Sun Q."/>
            <person name="Zhou Y."/>
        </authorList>
    </citation>
    <scope>NUCLEOTIDE SEQUENCE</scope>
    <source>
        <strain evidence="3">CGMCC 1.12195</strain>
    </source>
</reference>
<comment type="caution">
    <text evidence="3">The sequence shown here is derived from an EMBL/GenBank/DDBJ whole genome shotgun (WGS) entry which is preliminary data.</text>
</comment>
<dbReference type="InterPro" id="IPR009362">
    <property type="entry name" value="YhcG_C"/>
</dbReference>
<name>A0A917MEW5_9SPHI</name>
<dbReference type="Pfam" id="PF06250">
    <property type="entry name" value="YhcG_C"/>
    <property type="match status" value="1"/>
</dbReference>
<dbReference type="RefSeq" id="WP_188508125.1">
    <property type="nucleotide sequence ID" value="NZ_BMER01000006.1"/>
</dbReference>
<reference evidence="3" key="1">
    <citation type="journal article" date="2014" name="Int. J. Syst. Evol. Microbiol.">
        <title>Complete genome sequence of Corynebacterium casei LMG S-19264T (=DSM 44701T), isolated from a smear-ripened cheese.</title>
        <authorList>
            <consortium name="US DOE Joint Genome Institute (JGI-PGF)"/>
            <person name="Walter F."/>
            <person name="Albersmeier A."/>
            <person name="Kalinowski J."/>
            <person name="Ruckert C."/>
        </authorList>
    </citation>
    <scope>NUCLEOTIDE SEQUENCE</scope>
    <source>
        <strain evidence="3">CGMCC 1.12195</strain>
    </source>
</reference>
<evidence type="ECO:0008006" key="5">
    <source>
        <dbReference type="Google" id="ProtNLM"/>
    </source>
</evidence>
<sequence>MSIDNTYLQLVGDLKERIRQSQQRAALAVNTEMLELYWYIGNVISSQIKNAGWGAKIIDRLSADLKNEFPDVRGFSVRNLKYMRAFADAYPEFVQGGIAQLGDSILQPSAAKSQHAEKQNNEFVQPLVAQIPWSHHTVILDRIKSASIRSYYIQKTAENGWSKDVLVLQIENKLHERQGQAITNFERTLPKLQSDLAKETLKSPYLFDFLGIGEDIQERELEKALVQHIRKFLLELGKGFAYVSNQYHLQVGNDDFYLDLLFYNFHLHCFVVFELKVGEFKPEYTGKLNFYVNAIDEQIKSKEDKQTIGVLLCKTPNETVIKYSLKGIESPLGVADYQLPKKLKSEMPTIEELESAMGKLK</sequence>
<dbReference type="AlphaFoldDB" id="A0A917MEW5"/>
<feature type="domain" description="YhcG N-terminal" evidence="2">
    <location>
        <begin position="13"/>
        <end position="94"/>
    </location>
</feature>
<evidence type="ECO:0000259" key="2">
    <source>
        <dbReference type="Pfam" id="PF17761"/>
    </source>
</evidence>
<dbReference type="InterPro" id="IPR041527">
    <property type="entry name" value="YhcG_N"/>
</dbReference>
<dbReference type="PANTHER" id="PTHR30547:SF0">
    <property type="entry name" value="BLR8175 PROTEIN"/>
    <property type="match status" value="1"/>
</dbReference>
<organism evidence="3 4">
    <name type="scientific">Parapedobacter pyrenivorans</name>
    <dbReference type="NCBI Taxonomy" id="1305674"/>
    <lineage>
        <taxon>Bacteria</taxon>
        <taxon>Pseudomonadati</taxon>
        <taxon>Bacteroidota</taxon>
        <taxon>Sphingobacteriia</taxon>
        <taxon>Sphingobacteriales</taxon>
        <taxon>Sphingobacteriaceae</taxon>
        <taxon>Parapedobacter</taxon>
    </lineage>
</organism>
<dbReference type="InterPro" id="IPR053148">
    <property type="entry name" value="PD-DEXK-like_domain"/>
</dbReference>
<dbReference type="PANTHER" id="PTHR30547">
    <property type="entry name" value="UNCHARACTERIZED PROTEIN YHCG-RELATED"/>
    <property type="match status" value="1"/>
</dbReference>
<dbReference type="InterPro" id="IPR011856">
    <property type="entry name" value="tRNA_endonuc-like_dom_sf"/>
</dbReference>
<keyword evidence="4" id="KW-1185">Reference proteome</keyword>
<evidence type="ECO:0000313" key="3">
    <source>
        <dbReference type="EMBL" id="GGH01767.1"/>
    </source>
</evidence>
<evidence type="ECO:0000313" key="4">
    <source>
        <dbReference type="Proteomes" id="UP000660862"/>
    </source>
</evidence>